<dbReference type="AlphaFoldDB" id="A0AAU9K5S1"/>
<dbReference type="InterPro" id="IPR045820">
    <property type="entry name" value="CLEC16A/TT9_C"/>
</dbReference>
<dbReference type="GO" id="GO:1901096">
    <property type="term" value="P:regulation of autophagosome maturation"/>
    <property type="evidence" value="ECO:0007669"/>
    <property type="project" value="TreeGrafter"/>
</dbReference>
<evidence type="ECO:0000256" key="2">
    <source>
        <dbReference type="ARBA" id="ARBA00023006"/>
    </source>
</evidence>
<dbReference type="GO" id="GO:0016197">
    <property type="term" value="P:endosomal transport"/>
    <property type="evidence" value="ECO:0007669"/>
    <property type="project" value="TreeGrafter"/>
</dbReference>
<evidence type="ECO:0000313" key="6">
    <source>
        <dbReference type="Proteomes" id="UP001162131"/>
    </source>
</evidence>
<evidence type="ECO:0008006" key="7">
    <source>
        <dbReference type="Google" id="ProtNLM"/>
    </source>
</evidence>
<keyword evidence="2" id="KW-0072">Autophagy</keyword>
<evidence type="ECO:0000313" key="5">
    <source>
        <dbReference type="EMBL" id="CAG9332364.1"/>
    </source>
</evidence>
<dbReference type="GO" id="GO:0006914">
    <property type="term" value="P:autophagy"/>
    <property type="evidence" value="ECO:0007669"/>
    <property type="project" value="UniProtKB-KW"/>
</dbReference>
<dbReference type="Proteomes" id="UP001162131">
    <property type="component" value="Unassembled WGS sequence"/>
</dbReference>
<dbReference type="Pfam" id="PF19439">
    <property type="entry name" value="CLEC16A_C"/>
    <property type="match status" value="1"/>
</dbReference>
<name>A0AAU9K5S1_9CILI</name>
<comment type="similarity">
    <text evidence="1">Belongs to the CLEC16A/gop-1 family.</text>
</comment>
<dbReference type="GO" id="GO:0007034">
    <property type="term" value="P:vacuolar transport"/>
    <property type="evidence" value="ECO:0007669"/>
    <property type="project" value="TreeGrafter"/>
</dbReference>
<dbReference type="Pfam" id="PF09758">
    <property type="entry name" value="FPL"/>
    <property type="match status" value="1"/>
</dbReference>
<reference evidence="5" key="1">
    <citation type="submission" date="2021-09" db="EMBL/GenBank/DDBJ databases">
        <authorList>
            <consortium name="AG Swart"/>
            <person name="Singh M."/>
            <person name="Singh A."/>
            <person name="Seah K."/>
            <person name="Emmerich C."/>
        </authorList>
    </citation>
    <scope>NUCLEOTIDE SEQUENCE</scope>
    <source>
        <strain evidence="5">ATCC30299</strain>
    </source>
</reference>
<comment type="caution">
    <text evidence="5">The sequence shown here is derived from an EMBL/GenBank/DDBJ whole genome shotgun (WGS) entry which is preliminary data.</text>
</comment>
<keyword evidence="6" id="KW-1185">Reference proteome</keyword>
<dbReference type="PANTHER" id="PTHR21481">
    <property type="entry name" value="PROTEIN CLEC16A"/>
    <property type="match status" value="1"/>
</dbReference>
<dbReference type="GO" id="GO:0005794">
    <property type="term" value="C:Golgi apparatus"/>
    <property type="evidence" value="ECO:0007669"/>
    <property type="project" value="TreeGrafter"/>
</dbReference>
<dbReference type="PANTHER" id="PTHR21481:SF0">
    <property type="entry name" value="PROTEIN CLEC16A"/>
    <property type="match status" value="1"/>
</dbReference>
<evidence type="ECO:0000256" key="1">
    <source>
        <dbReference type="ARBA" id="ARBA00006441"/>
    </source>
</evidence>
<protein>
    <recommendedName>
        <fullName evidence="7">FPL domain-containing protein</fullName>
    </recommendedName>
</protein>
<proteinExistence type="inferred from homology"/>
<accession>A0AAU9K5S1</accession>
<dbReference type="EMBL" id="CAJZBQ010000054">
    <property type="protein sequence ID" value="CAG9332364.1"/>
    <property type="molecule type" value="Genomic_DNA"/>
</dbReference>
<evidence type="ECO:0000259" key="3">
    <source>
        <dbReference type="Pfam" id="PF09758"/>
    </source>
</evidence>
<dbReference type="InterPro" id="IPR039272">
    <property type="entry name" value="CLEC16A/TT9"/>
</dbReference>
<feature type="domain" description="CLEC16A/TT9 C-terminal" evidence="4">
    <location>
        <begin position="230"/>
        <end position="316"/>
    </location>
</feature>
<gene>
    <name evidence="5" type="ORF">BSTOLATCC_MIC55814</name>
</gene>
<feature type="domain" description="FPL" evidence="3">
    <location>
        <begin position="42"/>
        <end position="187"/>
    </location>
</feature>
<dbReference type="GO" id="GO:0005770">
    <property type="term" value="C:late endosome"/>
    <property type="evidence" value="ECO:0007669"/>
    <property type="project" value="TreeGrafter"/>
</dbReference>
<evidence type="ECO:0000259" key="4">
    <source>
        <dbReference type="Pfam" id="PF19439"/>
    </source>
</evidence>
<organism evidence="5 6">
    <name type="scientific">Blepharisma stoltei</name>
    <dbReference type="NCBI Taxonomy" id="1481888"/>
    <lineage>
        <taxon>Eukaryota</taxon>
        <taxon>Sar</taxon>
        <taxon>Alveolata</taxon>
        <taxon>Ciliophora</taxon>
        <taxon>Postciliodesmatophora</taxon>
        <taxon>Heterotrichea</taxon>
        <taxon>Heterotrichida</taxon>
        <taxon>Blepharismidae</taxon>
        <taxon>Blepharisma</taxon>
    </lineage>
</organism>
<sequence length="743" mass="86845">MISKLIGGKQKFSLEHFQKLHRELQSIKDHSHKSKCKIIENLKQMAEILVWSEQNNQNFFDYFMSNDIQSLFTFILKNYTVKEIAIQLIQTANILAHNLSENESKEYLLSTQFYGEIISWPFDFGDDELVENYISLLKGLAVNLNLALLRDFVINKEFRLYSHAFMFLNYEEPMIRTGARTVILNIFKVPDERIKRFVLDSGFFASLVSSIREQWIQMDKEISEITNISRMDSIMIDNLDNLYYVNDIFELGIEEFSEELADLMLRVVLLPIVVGGLASFERQPYHLSISLSTYLLIQTLQMIKYPQLLNTLISTIFLKEVRDELLSLVLYPHPLIIIKREKRDFDTLKLGELTIDCLKNITEPVNFKHNTIRQIIISYLQSRDDTLITLILLLLDSVMWNDLINKTILKASGLLSQQLINLQNETTDENNYTVDSELSYDHEIVHYLLNLMAIKPPLRLLACQLLSKIVINLAYRQNIEKCLLIRDEIALNQALRKPVKYLKRLLTNNSYNGLLFLESFEEEWQLANRFTFNEHFTTSSSILIRSNKELATSVPLHLRHPEGDIETTKINMYLFFLYRKIRYLLCKSDFPSDIDINIYPLNNLRKLNEWKIGEHCGFGNRTCLRCWLKEGKSEILRYIIEDENFFIIVDPDISVMNHGKIIYIANLRNVEATVYNSDPKTLVLAIKQKKDSLQISLSFEDSQRCAWAKNMIESHRKVSKNLDLSLIQTMLDSFESNLKIIEN</sequence>
<dbReference type="InterPro" id="IPR019155">
    <property type="entry name" value="CLEC16A/TT9_N"/>
</dbReference>